<dbReference type="AlphaFoldDB" id="A0AA40S7R9"/>
<gene>
    <name evidence="2" type="ORF">HNR51_005127</name>
</gene>
<keyword evidence="3" id="KW-1185">Reference proteome</keyword>
<sequence length="172" mass="19076">MTAKTSAQVIDFLPYLRKGLPPLPEKRYGYPQRRHWKWTLGFSDVEIDTFLAVLTIEEFNARMAEREADLLPPERLSGKKEAGESDWHASIRISAEPKKTRRRAFGVTAARRAYADAFGCSIKTALKHTAGMDAAQVMSVVETRLAPARAAQTDLFADGDESAPQRPSGARA</sequence>
<protein>
    <submittedName>
        <fullName evidence="2">Uncharacterized protein</fullName>
    </submittedName>
</protein>
<feature type="region of interest" description="Disordered" evidence="1">
    <location>
        <begin position="153"/>
        <end position="172"/>
    </location>
</feature>
<evidence type="ECO:0000313" key="3">
    <source>
        <dbReference type="Proteomes" id="UP000543554"/>
    </source>
</evidence>
<evidence type="ECO:0000256" key="1">
    <source>
        <dbReference type="SAM" id="MobiDB-lite"/>
    </source>
</evidence>
<reference evidence="2 3" key="1">
    <citation type="submission" date="2020-08" db="EMBL/GenBank/DDBJ databases">
        <title>Genomic Encyclopedia of Type Strains, Phase IV (KMG-IV): sequencing the most valuable type-strain genomes for metagenomic binning, comparative biology and taxonomic classification.</title>
        <authorList>
            <person name="Goeker M."/>
        </authorList>
    </citation>
    <scope>NUCLEOTIDE SEQUENCE [LARGE SCALE GENOMIC DNA]</scope>
    <source>
        <strain evidence="2 3">DSM 11490</strain>
    </source>
</reference>
<dbReference type="RefSeq" id="WP_182556752.1">
    <property type="nucleotide sequence ID" value="NZ_BPRF01000011.1"/>
</dbReference>
<dbReference type="EMBL" id="JACJIB010000012">
    <property type="protein sequence ID" value="MBA8916010.1"/>
    <property type="molecule type" value="Genomic_DNA"/>
</dbReference>
<dbReference type="Proteomes" id="UP000543554">
    <property type="component" value="Unassembled WGS sequence"/>
</dbReference>
<name>A0AA40S7R9_9HYPH</name>
<accession>A0AA40S7R9</accession>
<organism evidence="2 3">
    <name type="scientific">Methylorubrum thiocyanatum</name>
    <dbReference type="NCBI Taxonomy" id="47958"/>
    <lineage>
        <taxon>Bacteria</taxon>
        <taxon>Pseudomonadati</taxon>
        <taxon>Pseudomonadota</taxon>
        <taxon>Alphaproteobacteria</taxon>
        <taxon>Hyphomicrobiales</taxon>
        <taxon>Methylobacteriaceae</taxon>
        <taxon>Methylorubrum</taxon>
    </lineage>
</organism>
<evidence type="ECO:0000313" key="2">
    <source>
        <dbReference type="EMBL" id="MBA8916010.1"/>
    </source>
</evidence>
<comment type="caution">
    <text evidence="2">The sequence shown here is derived from an EMBL/GenBank/DDBJ whole genome shotgun (WGS) entry which is preliminary data.</text>
</comment>
<proteinExistence type="predicted"/>